<dbReference type="PANTHER" id="PTHR35784">
    <property type="entry name" value="MEDIATOR OF RNA POLYMERASE II TRANSCRIPTION SUBUNIT 5"/>
    <property type="match status" value="1"/>
</dbReference>
<accession>A0A6A6BGT7</accession>
<keyword evidence="5 9" id="KW-0010">Activator</keyword>
<protein>
    <recommendedName>
        <fullName evidence="3 9">Mediator of RNA polymerase II transcription subunit 5</fullName>
    </recommendedName>
    <alternativeName>
        <fullName evidence="8 9">Mediator complex subunit 5</fullName>
    </alternativeName>
</protein>
<dbReference type="GO" id="GO:0006357">
    <property type="term" value="P:regulation of transcription by RNA polymerase II"/>
    <property type="evidence" value="ECO:0007669"/>
    <property type="project" value="InterPro"/>
</dbReference>
<dbReference type="GO" id="GO:0003712">
    <property type="term" value="F:transcription coregulator activity"/>
    <property type="evidence" value="ECO:0007669"/>
    <property type="project" value="InterPro"/>
</dbReference>
<comment type="function">
    <text evidence="9">Component of the Mediator complex, a coactivator involved in the regulated transcription of nearly all RNA polymerase II-dependent genes. Mediator functions as a bridge to convey information from gene-specific regulatory proteins to the basal RNA polymerase II transcription machinery. Mediator is recruited to promoters by direct interactions with regulatory proteins and serves as a scaffold for the assembly of a functional preinitiation complex with RNA polymerase II and the general transcription factors.</text>
</comment>
<dbReference type="OrthoDB" id="5322661at2759"/>
<evidence type="ECO:0000256" key="6">
    <source>
        <dbReference type="ARBA" id="ARBA00023163"/>
    </source>
</evidence>
<evidence type="ECO:0000256" key="9">
    <source>
        <dbReference type="RuleBase" id="RU364142"/>
    </source>
</evidence>
<evidence type="ECO:0000256" key="10">
    <source>
        <dbReference type="SAM" id="MobiDB-lite"/>
    </source>
</evidence>
<dbReference type="Pfam" id="PF08689">
    <property type="entry name" value="Med5"/>
    <property type="match status" value="1"/>
</dbReference>
<dbReference type="InterPro" id="IPR014801">
    <property type="entry name" value="Mediator_Med5_fun"/>
</dbReference>
<dbReference type="GO" id="GO:0016592">
    <property type="term" value="C:mediator complex"/>
    <property type="evidence" value="ECO:0007669"/>
    <property type="project" value="InterPro"/>
</dbReference>
<comment type="similarity">
    <text evidence="2 9">Belongs to the Mediator complex subunit 5 family.</text>
</comment>
<evidence type="ECO:0000256" key="4">
    <source>
        <dbReference type="ARBA" id="ARBA00023015"/>
    </source>
</evidence>
<evidence type="ECO:0000256" key="7">
    <source>
        <dbReference type="ARBA" id="ARBA00023242"/>
    </source>
</evidence>
<feature type="compositionally biased region" description="Gly residues" evidence="10">
    <location>
        <begin position="987"/>
        <end position="1009"/>
    </location>
</feature>
<evidence type="ECO:0000256" key="3">
    <source>
        <dbReference type="ARBA" id="ARBA00020628"/>
    </source>
</evidence>
<evidence type="ECO:0000313" key="11">
    <source>
        <dbReference type="EMBL" id="KAF2142643.1"/>
    </source>
</evidence>
<gene>
    <name evidence="9" type="primary">MED5</name>
    <name evidence="11" type="ORF">K452DRAFT_318229</name>
</gene>
<keyword evidence="7 9" id="KW-0539">Nucleus</keyword>
<keyword evidence="12" id="KW-1185">Reference proteome</keyword>
<comment type="subunit">
    <text evidence="9">Component of the Mediator complex.</text>
</comment>
<proteinExistence type="inferred from homology"/>
<keyword evidence="4 9" id="KW-0805">Transcription regulation</keyword>
<feature type="region of interest" description="Disordered" evidence="10">
    <location>
        <begin position="987"/>
        <end position="1016"/>
    </location>
</feature>
<keyword evidence="6 9" id="KW-0804">Transcription</keyword>
<dbReference type="AlphaFoldDB" id="A0A6A6BGT7"/>
<dbReference type="Proteomes" id="UP000799438">
    <property type="component" value="Unassembled WGS sequence"/>
</dbReference>
<dbReference type="PANTHER" id="PTHR35784:SF1">
    <property type="entry name" value="MEDIATOR OF RNA POLYMERASE II TRANSCRIPTION SUBUNIT 5"/>
    <property type="match status" value="1"/>
</dbReference>
<evidence type="ECO:0000256" key="5">
    <source>
        <dbReference type="ARBA" id="ARBA00023159"/>
    </source>
</evidence>
<evidence type="ECO:0000256" key="2">
    <source>
        <dbReference type="ARBA" id="ARBA00008782"/>
    </source>
</evidence>
<comment type="subcellular location">
    <subcellularLocation>
        <location evidence="1 9">Nucleus</location>
    </subcellularLocation>
</comment>
<evidence type="ECO:0000256" key="8">
    <source>
        <dbReference type="ARBA" id="ARBA00031256"/>
    </source>
</evidence>
<name>A0A6A6BGT7_9PEZI</name>
<evidence type="ECO:0000313" key="12">
    <source>
        <dbReference type="Proteomes" id="UP000799438"/>
    </source>
</evidence>
<organism evidence="11 12">
    <name type="scientific">Aplosporella prunicola CBS 121167</name>
    <dbReference type="NCBI Taxonomy" id="1176127"/>
    <lineage>
        <taxon>Eukaryota</taxon>
        <taxon>Fungi</taxon>
        <taxon>Dikarya</taxon>
        <taxon>Ascomycota</taxon>
        <taxon>Pezizomycotina</taxon>
        <taxon>Dothideomycetes</taxon>
        <taxon>Dothideomycetes incertae sedis</taxon>
        <taxon>Botryosphaeriales</taxon>
        <taxon>Aplosporellaceae</taxon>
        <taxon>Aplosporella</taxon>
    </lineage>
</organism>
<sequence length="1076" mass="116137">MAHPTPSLPRTRAREPSMALWTTFVDRCLDNRISPEKLEKFAIEMRKMMRSDGTVIAQALFRPRSRATSCLDPLVPVYLERLLALDLLGPPDILTALFHYSRDRPARAEETPKSPKKQISHGHITPEMEELVFTRLSKAYETGERPRSVKEVLSTLAVLSQWMSAIVTPHAADPVMHSMPDEAQATRTQSILVLGMLITYVMQNVKVAGVMEVALPKALRKSLAQSLALFNPQLSQAGGIALAERLAMFQKQYNLLENTGTGPNDTSVSLSNEVALLQLESVMDLPLINTRAGLYVFINSLLIARPLTDDNMVLSYLHTRYKGDIQSLAVDLVTASFDVLAAMNNATYGRTESNETIFNFRSFLVNKIPTLLTILAGSMFPPLTPELCITQALNHIDRNAFPSFSQAFDMTVGNSMLSDVRQDFLFACALHRLIPESSIERLLGETPMSSVPDSGKYIKENLVAQCSTNFERVEELLNEIEGMDGNAGAIVAAMTEIIRNLCATRETMSLKTICNALSRKPRSLDIMLQYTSPISILQPICQLLDTWKNEEDQGEYQPVYDEFGALLLLVLAFVHRHDLQTYELGLEEGSFVAQLLERGHVSLLPSEMTEEQNKHFSGWIHGLYDPEGISDELLSSCQPQDFYLLVPTLFHQTIYAISEDVLSLDTVKGGLEFLLETFLLPCLVGAVQWMTSYALEQPSDLDITMQVLTRLIRPASISGDAQAMHSTILAIVSRRLERCLKSIQHREPQRTDVGPLLDIVHSCHDWERTPYPSMAELEPWMATPGTSTRLSLRNTIQSLALWNSTADLNPTPPAYTHRQLFVALQLFSPRKVLHALLDELKAQTTSAGAGAGAVALDIATNMVCAPLLKNSCTPTQWLGSPVPAPPQPHPRLNLRDTLKAELHDDAAGLLQRCEPGVAEAAIRLLRRVEAQLAGPVAAAAAAVDHVALGGAEAGAMMQGIEMGGTGGMDLSGAGVGVGITGGGSGGGGGGSGDGAGAGGGGDAAGGQGAGAQDLGAGLQGHEGLDLGVGTGGADDGELDLGALGEGTGMEGVLDAGGSADDDVFSGLGMIDDEFNF</sequence>
<evidence type="ECO:0000256" key="1">
    <source>
        <dbReference type="ARBA" id="ARBA00004123"/>
    </source>
</evidence>
<reference evidence="11" key="1">
    <citation type="journal article" date="2020" name="Stud. Mycol.">
        <title>101 Dothideomycetes genomes: a test case for predicting lifestyles and emergence of pathogens.</title>
        <authorList>
            <person name="Haridas S."/>
            <person name="Albert R."/>
            <person name="Binder M."/>
            <person name="Bloem J."/>
            <person name="Labutti K."/>
            <person name="Salamov A."/>
            <person name="Andreopoulos B."/>
            <person name="Baker S."/>
            <person name="Barry K."/>
            <person name="Bills G."/>
            <person name="Bluhm B."/>
            <person name="Cannon C."/>
            <person name="Castanera R."/>
            <person name="Culley D."/>
            <person name="Daum C."/>
            <person name="Ezra D."/>
            <person name="Gonzalez J."/>
            <person name="Henrissat B."/>
            <person name="Kuo A."/>
            <person name="Liang C."/>
            <person name="Lipzen A."/>
            <person name="Lutzoni F."/>
            <person name="Magnuson J."/>
            <person name="Mondo S."/>
            <person name="Nolan M."/>
            <person name="Ohm R."/>
            <person name="Pangilinan J."/>
            <person name="Park H.-J."/>
            <person name="Ramirez L."/>
            <person name="Alfaro M."/>
            <person name="Sun H."/>
            <person name="Tritt A."/>
            <person name="Yoshinaga Y."/>
            <person name="Zwiers L.-H."/>
            <person name="Turgeon B."/>
            <person name="Goodwin S."/>
            <person name="Spatafora J."/>
            <person name="Crous P."/>
            <person name="Grigoriev I."/>
        </authorList>
    </citation>
    <scope>NUCLEOTIDE SEQUENCE</scope>
    <source>
        <strain evidence="11">CBS 121167</strain>
    </source>
</reference>
<dbReference type="EMBL" id="ML995484">
    <property type="protein sequence ID" value="KAF2142643.1"/>
    <property type="molecule type" value="Genomic_DNA"/>
</dbReference>